<evidence type="ECO:0000313" key="1">
    <source>
        <dbReference type="EMBL" id="KAF9444580.1"/>
    </source>
</evidence>
<accession>A0A9P6C0G6</accession>
<sequence>MAGTGAAGGIIPMSLPKQHMWILTFRAHQNLGRGGSDDGKENGRRKVIFFDEAHKLPSLIQSTDTMKYLLDSMLVLTKQDRLCHVIHATSDPFYQTWLGQLNVMQHCRIITVGDCTKAETRAFFRDNYSIVELWRNSAR</sequence>
<name>A0A9P6C0G6_9AGAR</name>
<dbReference type="InterPro" id="IPR027417">
    <property type="entry name" value="P-loop_NTPase"/>
</dbReference>
<gene>
    <name evidence="1" type="ORF">P691DRAFT_786502</name>
</gene>
<comment type="caution">
    <text evidence="1">The sequence shown here is derived from an EMBL/GenBank/DDBJ whole genome shotgun (WGS) entry which is preliminary data.</text>
</comment>
<dbReference type="Proteomes" id="UP000807342">
    <property type="component" value="Unassembled WGS sequence"/>
</dbReference>
<dbReference type="SUPFAM" id="SSF52540">
    <property type="entry name" value="P-loop containing nucleoside triphosphate hydrolases"/>
    <property type="match status" value="1"/>
</dbReference>
<dbReference type="InterPro" id="IPR051667">
    <property type="entry name" value="Archaeal_ATPase_domain"/>
</dbReference>
<dbReference type="PANTHER" id="PTHR37096:SF1">
    <property type="entry name" value="AAA+ ATPASE DOMAIN-CONTAINING PROTEIN"/>
    <property type="match status" value="1"/>
</dbReference>
<protein>
    <submittedName>
        <fullName evidence="1">Uncharacterized protein</fullName>
    </submittedName>
</protein>
<organism evidence="1 2">
    <name type="scientific">Macrolepiota fuliginosa MF-IS2</name>
    <dbReference type="NCBI Taxonomy" id="1400762"/>
    <lineage>
        <taxon>Eukaryota</taxon>
        <taxon>Fungi</taxon>
        <taxon>Dikarya</taxon>
        <taxon>Basidiomycota</taxon>
        <taxon>Agaricomycotina</taxon>
        <taxon>Agaricomycetes</taxon>
        <taxon>Agaricomycetidae</taxon>
        <taxon>Agaricales</taxon>
        <taxon>Agaricineae</taxon>
        <taxon>Agaricaceae</taxon>
        <taxon>Macrolepiota</taxon>
    </lineage>
</organism>
<proteinExistence type="predicted"/>
<reference evidence="1" key="1">
    <citation type="submission" date="2020-11" db="EMBL/GenBank/DDBJ databases">
        <authorList>
            <consortium name="DOE Joint Genome Institute"/>
            <person name="Ahrendt S."/>
            <person name="Riley R."/>
            <person name="Andreopoulos W."/>
            <person name="Labutti K."/>
            <person name="Pangilinan J."/>
            <person name="Ruiz-Duenas F.J."/>
            <person name="Barrasa J.M."/>
            <person name="Sanchez-Garcia M."/>
            <person name="Camarero S."/>
            <person name="Miyauchi S."/>
            <person name="Serrano A."/>
            <person name="Linde D."/>
            <person name="Babiker R."/>
            <person name="Drula E."/>
            <person name="Ayuso-Fernandez I."/>
            <person name="Pacheco R."/>
            <person name="Padilla G."/>
            <person name="Ferreira P."/>
            <person name="Barriuso J."/>
            <person name="Kellner H."/>
            <person name="Castanera R."/>
            <person name="Alfaro M."/>
            <person name="Ramirez L."/>
            <person name="Pisabarro A.G."/>
            <person name="Kuo A."/>
            <person name="Tritt A."/>
            <person name="Lipzen A."/>
            <person name="He G."/>
            <person name="Yan M."/>
            <person name="Ng V."/>
            <person name="Cullen D."/>
            <person name="Martin F."/>
            <person name="Rosso M.-N."/>
            <person name="Henrissat B."/>
            <person name="Hibbett D."/>
            <person name="Martinez A.T."/>
            <person name="Grigoriev I.V."/>
        </authorList>
    </citation>
    <scope>NUCLEOTIDE SEQUENCE</scope>
    <source>
        <strain evidence="1">MF-IS2</strain>
    </source>
</reference>
<dbReference type="OrthoDB" id="2150628at2759"/>
<evidence type="ECO:0000313" key="2">
    <source>
        <dbReference type="Proteomes" id="UP000807342"/>
    </source>
</evidence>
<keyword evidence="2" id="KW-1185">Reference proteome</keyword>
<dbReference type="AlphaFoldDB" id="A0A9P6C0G6"/>
<dbReference type="PANTHER" id="PTHR37096">
    <property type="entry name" value="YALI0E33429P"/>
    <property type="match status" value="1"/>
</dbReference>
<dbReference type="EMBL" id="MU151364">
    <property type="protein sequence ID" value="KAF9444580.1"/>
    <property type="molecule type" value="Genomic_DNA"/>
</dbReference>